<evidence type="ECO:0000256" key="1">
    <source>
        <dbReference type="SAM" id="Phobius"/>
    </source>
</evidence>
<gene>
    <name evidence="2" type="ORF">O0S08_50810</name>
</gene>
<dbReference type="InterPro" id="IPR035093">
    <property type="entry name" value="RelE/ParE_toxin_dom_sf"/>
</dbReference>
<keyword evidence="3" id="KW-1185">Reference proteome</keyword>
<feature type="transmembrane region" description="Helical" evidence="1">
    <location>
        <begin position="70"/>
        <end position="89"/>
    </location>
</feature>
<name>A0ABY7H5X1_9BACT</name>
<dbReference type="EMBL" id="CP114040">
    <property type="protein sequence ID" value="WAS94475.1"/>
    <property type="molecule type" value="Genomic_DNA"/>
</dbReference>
<proteinExistence type="predicted"/>
<evidence type="ECO:0000313" key="3">
    <source>
        <dbReference type="Proteomes" id="UP001164459"/>
    </source>
</evidence>
<keyword evidence="1" id="KW-0472">Membrane</keyword>
<evidence type="ECO:0008006" key="4">
    <source>
        <dbReference type="Google" id="ProtNLM"/>
    </source>
</evidence>
<dbReference type="RefSeq" id="WP_269036809.1">
    <property type="nucleotide sequence ID" value="NZ_CP114040.1"/>
</dbReference>
<accession>A0ABY7H5X1</accession>
<organism evidence="2 3">
    <name type="scientific">Nannocystis punicea</name>
    <dbReference type="NCBI Taxonomy" id="2995304"/>
    <lineage>
        <taxon>Bacteria</taxon>
        <taxon>Pseudomonadati</taxon>
        <taxon>Myxococcota</taxon>
        <taxon>Polyangia</taxon>
        <taxon>Nannocystales</taxon>
        <taxon>Nannocystaceae</taxon>
        <taxon>Nannocystis</taxon>
    </lineage>
</organism>
<sequence>MSLPVRLSGFATADPSALYAFRDNLHPHGTHLRRLQLDLALDRLFRQIQDFPLAYPPWRKNIRRIVTRRFLLAIYYVVVQDHILVLGIADRRQDPRRLRFTAR</sequence>
<protein>
    <recommendedName>
        <fullName evidence="4">Type II toxin-antitoxin system RelE/ParE family toxin</fullName>
    </recommendedName>
</protein>
<evidence type="ECO:0000313" key="2">
    <source>
        <dbReference type="EMBL" id="WAS94475.1"/>
    </source>
</evidence>
<dbReference type="Gene3D" id="3.30.2310.20">
    <property type="entry name" value="RelE-like"/>
    <property type="match status" value="1"/>
</dbReference>
<keyword evidence="1" id="KW-0812">Transmembrane</keyword>
<keyword evidence="1" id="KW-1133">Transmembrane helix</keyword>
<reference evidence="2" key="1">
    <citation type="submission" date="2022-11" db="EMBL/GenBank/DDBJ databases">
        <title>Minimal conservation of predation-associated metabolite biosynthetic gene clusters underscores biosynthetic potential of Myxococcota including descriptions for ten novel species: Archangium lansinium sp. nov., Myxococcus landrumus sp. nov., Nannocystis bai.</title>
        <authorList>
            <person name="Ahearne A."/>
            <person name="Stevens C."/>
            <person name="Dowd S."/>
        </authorList>
    </citation>
    <scope>NUCLEOTIDE SEQUENCE</scope>
    <source>
        <strain evidence="2">Fl3</strain>
    </source>
</reference>
<dbReference type="Proteomes" id="UP001164459">
    <property type="component" value="Chromosome"/>
</dbReference>